<dbReference type="GO" id="GO:0008010">
    <property type="term" value="F:structural constituent of chitin-based larval cuticle"/>
    <property type="evidence" value="ECO:0007669"/>
    <property type="project" value="TreeGrafter"/>
</dbReference>
<dbReference type="InterPro" id="IPR031311">
    <property type="entry name" value="CHIT_BIND_RR_consensus"/>
</dbReference>
<comment type="caution">
    <text evidence="5">The sequence shown here is derived from an EMBL/GenBank/DDBJ whole genome shotgun (WGS) entry which is preliminary data.</text>
</comment>
<keyword evidence="6" id="KW-1185">Reference proteome</keyword>
<gene>
    <name evidence="5" type="ORF">O3P69_020620</name>
</gene>
<feature type="region of interest" description="Disordered" evidence="3">
    <location>
        <begin position="132"/>
        <end position="158"/>
    </location>
</feature>
<evidence type="ECO:0000256" key="4">
    <source>
        <dbReference type="SAM" id="SignalP"/>
    </source>
</evidence>
<feature type="chain" id="PRO_5043687802" evidence="4">
    <location>
        <begin position="21"/>
        <end position="158"/>
    </location>
</feature>
<dbReference type="InterPro" id="IPR000618">
    <property type="entry name" value="Insect_cuticle"/>
</dbReference>
<accession>A0AAW0TLX0</accession>
<dbReference type="InterPro" id="IPR050468">
    <property type="entry name" value="Cuticle_Struct_Prot"/>
</dbReference>
<evidence type="ECO:0000256" key="2">
    <source>
        <dbReference type="PROSITE-ProRule" id="PRU00497"/>
    </source>
</evidence>
<dbReference type="PANTHER" id="PTHR10380:SF173">
    <property type="entry name" value="CUTICULAR PROTEIN 47EF, ISOFORM C-RELATED"/>
    <property type="match status" value="1"/>
</dbReference>
<dbReference type="EMBL" id="JARAKH010000028">
    <property type="protein sequence ID" value="KAK8388738.1"/>
    <property type="molecule type" value="Genomic_DNA"/>
</dbReference>
<evidence type="ECO:0000313" key="6">
    <source>
        <dbReference type="Proteomes" id="UP001487740"/>
    </source>
</evidence>
<sequence length="158" mass="16671">MVILAVLAAAAVAAPQYSYSAPPEDSSEEVIPIVRDDRVHEDDGAYNLDVETGNGIVLSQSGSPDGPEDSVVKTGYYSYTAPDGTFVEVKFVADENGFQPQSDLLPVAPAFPHPIPDFVLEQIAFAKAEDAARARAELEAEDSKEGPAAPSTSYGSPQ</sequence>
<name>A0AAW0TLX0_SCYPA</name>
<dbReference type="PROSITE" id="PS51155">
    <property type="entry name" value="CHIT_BIND_RR_2"/>
    <property type="match status" value="1"/>
</dbReference>
<proteinExistence type="predicted"/>
<evidence type="ECO:0000313" key="5">
    <source>
        <dbReference type="EMBL" id="KAK8388738.1"/>
    </source>
</evidence>
<keyword evidence="1 2" id="KW-0193">Cuticle</keyword>
<dbReference type="PANTHER" id="PTHR10380">
    <property type="entry name" value="CUTICLE PROTEIN"/>
    <property type="match status" value="1"/>
</dbReference>
<evidence type="ECO:0000256" key="3">
    <source>
        <dbReference type="SAM" id="MobiDB-lite"/>
    </source>
</evidence>
<dbReference type="GO" id="GO:0062129">
    <property type="term" value="C:chitin-based extracellular matrix"/>
    <property type="evidence" value="ECO:0007669"/>
    <property type="project" value="TreeGrafter"/>
</dbReference>
<dbReference type="PROSITE" id="PS00233">
    <property type="entry name" value="CHIT_BIND_RR_1"/>
    <property type="match status" value="1"/>
</dbReference>
<evidence type="ECO:0000256" key="1">
    <source>
        <dbReference type="ARBA" id="ARBA00022460"/>
    </source>
</evidence>
<dbReference type="Pfam" id="PF00379">
    <property type="entry name" value="Chitin_bind_4"/>
    <property type="match status" value="1"/>
</dbReference>
<organism evidence="5 6">
    <name type="scientific">Scylla paramamosain</name>
    <name type="common">Mud crab</name>
    <dbReference type="NCBI Taxonomy" id="85552"/>
    <lineage>
        <taxon>Eukaryota</taxon>
        <taxon>Metazoa</taxon>
        <taxon>Ecdysozoa</taxon>
        <taxon>Arthropoda</taxon>
        <taxon>Crustacea</taxon>
        <taxon>Multicrustacea</taxon>
        <taxon>Malacostraca</taxon>
        <taxon>Eumalacostraca</taxon>
        <taxon>Eucarida</taxon>
        <taxon>Decapoda</taxon>
        <taxon>Pleocyemata</taxon>
        <taxon>Brachyura</taxon>
        <taxon>Eubrachyura</taxon>
        <taxon>Portunoidea</taxon>
        <taxon>Portunidae</taxon>
        <taxon>Portuninae</taxon>
        <taxon>Scylla</taxon>
    </lineage>
</organism>
<reference evidence="5 6" key="1">
    <citation type="submission" date="2023-03" db="EMBL/GenBank/DDBJ databases">
        <title>High-quality genome of Scylla paramamosain provides insights in environmental adaptation.</title>
        <authorList>
            <person name="Zhang L."/>
        </authorList>
    </citation>
    <scope>NUCLEOTIDE SEQUENCE [LARGE SCALE GENOMIC DNA]</scope>
    <source>
        <strain evidence="5">LZ_2023a</strain>
        <tissue evidence="5">Muscle</tissue>
    </source>
</reference>
<keyword evidence="4" id="KW-0732">Signal</keyword>
<dbReference type="AlphaFoldDB" id="A0AAW0TLX0"/>
<dbReference type="Proteomes" id="UP001487740">
    <property type="component" value="Unassembled WGS sequence"/>
</dbReference>
<feature type="signal peptide" evidence="4">
    <location>
        <begin position="1"/>
        <end position="20"/>
    </location>
</feature>
<protein>
    <submittedName>
        <fullName evidence="5">Uncharacterized protein</fullName>
    </submittedName>
</protein>
<feature type="compositionally biased region" description="Basic and acidic residues" evidence="3">
    <location>
        <begin position="132"/>
        <end position="145"/>
    </location>
</feature>